<evidence type="ECO:0000313" key="2">
    <source>
        <dbReference type="Proteomes" id="UP000636479"/>
    </source>
</evidence>
<gene>
    <name evidence="1" type="ORF">MIND_01286000</name>
</gene>
<organism evidence="1 2">
    <name type="scientific">Mycena indigotica</name>
    <dbReference type="NCBI Taxonomy" id="2126181"/>
    <lineage>
        <taxon>Eukaryota</taxon>
        <taxon>Fungi</taxon>
        <taxon>Dikarya</taxon>
        <taxon>Basidiomycota</taxon>
        <taxon>Agaricomycotina</taxon>
        <taxon>Agaricomycetes</taxon>
        <taxon>Agaricomycetidae</taxon>
        <taxon>Agaricales</taxon>
        <taxon>Marasmiineae</taxon>
        <taxon>Mycenaceae</taxon>
        <taxon>Mycena</taxon>
    </lineage>
</organism>
<keyword evidence="2" id="KW-1185">Reference proteome</keyword>
<sequence>MVPNDQTPRVLDISSSIACWQFVEIDAEYERCVLKAFRATAENWLGPLTTLDVLRHVRSMLAEASDTRREFAAHLAIQIAPTVAGGSYYSAMETFMWALQKLSSDASVDPRTQAVAVRGFEVFKALPHSTDLYELLLEQ</sequence>
<dbReference type="RefSeq" id="XP_037214536.1">
    <property type="nucleotide sequence ID" value="XM_037369330.1"/>
</dbReference>
<reference evidence="1" key="1">
    <citation type="submission" date="2020-05" db="EMBL/GenBank/DDBJ databases">
        <title>Mycena genomes resolve the evolution of fungal bioluminescence.</title>
        <authorList>
            <person name="Tsai I.J."/>
        </authorList>
    </citation>
    <scope>NUCLEOTIDE SEQUENCE</scope>
    <source>
        <strain evidence="1">171206Taipei</strain>
    </source>
</reference>
<dbReference type="Proteomes" id="UP000636479">
    <property type="component" value="Unassembled WGS sequence"/>
</dbReference>
<accession>A0A8H6VX49</accession>
<protein>
    <submittedName>
        <fullName evidence="1">Uncharacterized protein</fullName>
    </submittedName>
</protein>
<proteinExistence type="predicted"/>
<dbReference type="GeneID" id="59351846"/>
<evidence type="ECO:0000313" key="1">
    <source>
        <dbReference type="EMBL" id="KAF7291414.1"/>
    </source>
</evidence>
<name>A0A8H6VX49_9AGAR</name>
<comment type="caution">
    <text evidence="1">The sequence shown here is derived from an EMBL/GenBank/DDBJ whole genome shotgun (WGS) entry which is preliminary data.</text>
</comment>
<dbReference type="EMBL" id="JACAZF010000013">
    <property type="protein sequence ID" value="KAF7291414.1"/>
    <property type="molecule type" value="Genomic_DNA"/>
</dbReference>
<dbReference type="AlphaFoldDB" id="A0A8H6VX49"/>